<dbReference type="RefSeq" id="WP_270057187.1">
    <property type="nucleotide sequence ID" value="NZ_CP115149.1"/>
</dbReference>
<name>A0ABY7M993_9CHLR</name>
<dbReference type="Proteomes" id="UP001212803">
    <property type="component" value="Chromosome"/>
</dbReference>
<dbReference type="InterPro" id="IPR015943">
    <property type="entry name" value="WD40/YVTN_repeat-like_dom_sf"/>
</dbReference>
<evidence type="ECO:0000313" key="2">
    <source>
        <dbReference type="Proteomes" id="UP001212803"/>
    </source>
</evidence>
<dbReference type="EMBL" id="CP115149">
    <property type="protein sequence ID" value="WBL36670.1"/>
    <property type="molecule type" value="Genomic_DNA"/>
</dbReference>
<reference evidence="1 2" key="1">
    <citation type="journal article" date="2023" name="ISME J.">
        <title>Thermophilic Dehalococcoidia with unusual traits shed light on an unexpected past.</title>
        <authorList>
            <person name="Palmer M."/>
            <person name="Covington J.K."/>
            <person name="Zhou E.M."/>
            <person name="Thomas S.C."/>
            <person name="Habib N."/>
            <person name="Seymour C.O."/>
            <person name="Lai D."/>
            <person name="Johnston J."/>
            <person name="Hashimi A."/>
            <person name="Jiao J.Y."/>
            <person name="Muok A.R."/>
            <person name="Liu L."/>
            <person name="Xian W.D."/>
            <person name="Zhi X.Y."/>
            <person name="Li M.M."/>
            <person name="Silva L.P."/>
            <person name="Bowen B.P."/>
            <person name="Louie K."/>
            <person name="Briegel A."/>
            <person name="Pett-Ridge J."/>
            <person name="Weber P.K."/>
            <person name="Tocheva E.I."/>
            <person name="Woyke T."/>
            <person name="Northen T.R."/>
            <person name="Mayali X."/>
            <person name="Li W.J."/>
            <person name="Hedlund B.P."/>
        </authorList>
    </citation>
    <scope>NUCLEOTIDE SEQUENCE [LARGE SCALE GENOMIC DNA]</scope>
    <source>
        <strain evidence="1 2">YIM 72310</strain>
    </source>
</reference>
<gene>
    <name evidence="1" type="ORF">O0235_03705</name>
</gene>
<organism evidence="1 2">
    <name type="scientific">Tepidiforma flava</name>
    <dbReference type="NCBI Taxonomy" id="3004094"/>
    <lineage>
        <taxon>Bacteria</taxon>
        <taxon>Bacillati</taxon>
        <taxon>Chloroflexota</taxon>
        <taxon>Tepidiformia</taxon>
        <taxon>Tepidiformales</taxon>
        <taxon>Tepidiformaceae</taxon>
        <taxon>Tepidiforma</taxon>
    </lineage>
</organism>
<protein>
    <submittedName>
        <fullName evidence="1">YncE family protein</fullName>
    </submittedName>
</protein>
<dbReference type="PANTHER" id="PTHR47197:SF3">
    <property type="entry name" value="DIHYDRO-HEME D1 DEHYDROGENASE"/>
    <property type="match status" value="1"/>
</dbReference>
<dbReference type="SUPFAM" id="SSF51004">
    <property type="entry name" value="C-terminal (heme d1) domain of cytochrome cd1-nitrite reductase"/>
    <property type="match status" value="1"/>
</dbReference>
<dbReference type="PANTHER" id="PTHR47197">
    <property type="entry name" value="PROTEIN NIRF"/>
    <property type="match status" value="1"/>
</dbReference>
<evidence type="ECO:0000313" key="1">
    <source>
        <dbReference type="EMBL" id="WBL36670.1"/>
    </source>
</evidence>
<dbReference type="Gene3D" id="2.130.10.10">
    <property type="entry name" value="YVTN repeat-like/Quinoprotein amine dehydrogenase"/>
    <property type="match status" value="2"/>
</dbReference>
<sequence>MRHSSLGRFNRFASLAVLPVMLLAILAFSRQAQRQPAVPAPAEGILAVASLRSGQLTLFDLARGETRALALPAAPHELEVRGARLYATLTRADALVELDPRAPGILRRVVLPGRPHGLAFDPAAGVLYVTLDDANALVALDAASLAEIARWATGETPHAVALADGVPYVAAARAGRVEAVRPSGGAAAASGRLPESLAAADGLLLAADYLGGTLHLFEPATLQPAGAVHLGGGPVRILGLGGGMAAVALQDAGQVAIVDLARRQVVRRLDVPPRPDGLCVSPSGAYLAVASNGAAAVTVFEMASWRVAARYAVPEGPGACAWLAD</sequence>
<accession>A0ABY7M993</accession>
<dbReference type="InterPro" id="IPR051200">
    <property type="entry name" value="Host-pathogen_enzymatic-act"/>
</dbReference>
<dbReference type="InterPro" id="IPR011048">
    <property type="entry name" value="Haem_d1_sf"/>
</dbReference>
<keyword evidence="2" id="KW-1185">Reference proteome</keyword>
<proteinExistence type="predicted"/>